<proteinExistence type="predicted"/>
<feature type="compositionally biased region" description="Polar residues" evidence="1">
    <location>
        <begin position="96"/>
        <end position="115"/>
    </location>
</feature>
<dbReference type="AlphaFoldDB" id="A0A8J5QET7"/>
<dbReference type="EMBL" id="JAGSYN010000142">
    <property type="protein sequence ID" value="KAG7663246.1"/>
    <property type="molecule type" value="Genomic_DNA"/>
</dbReference>
<feature type="region of interest" description="Disordered" evidence="1">
    <location>
        <begin position="96"/>
        <end position="126"/>
    </location>
</feature>
<evidence type="ECO:0000313" key="3">
    <source>
        <dbReference type="Proteomes" id="UP000694255"/>
    </source>
</evidence>
<name>A0A8J5QET7_9ASCO</name>
<evidence type="ECO:0000256" key="1">
    <source>
        <dbReference type="SAM" id="MobiDB-lite"/>
    </source>
</evidence>
<comment type="caution">
    <text evidence="2">The sequence shown here is derived from an EMBL/GenBank/DDBJ whole genome shotgun (WGS) entry which is preliminary data.</text>
</comment>
<protein>
    <submittedName>
        <fullName evidence="2">Uncharacterized protein</fullName>
    </submittedName>
</protein>
<sequence length="305" mass="34755">MHSAVHSAVSLDYSFPKPYQHSRHNYHVSGIPSDIILSKNLKISDEPTPTAPKYSKIPISKIFRTNTLSEDPLDNILEQSKRIISNYKLELPYKVQSDNASTPKKNNDTAQQTTIRSKRKRQISQDDKIEILKNEIENATSSKLNTPIPNKTIFFSPSSSVKRDLKQSTPVSVRNDAQLNMERPSKKFLRLDKAIVVKDHQQKETGDQVEYHSEEVDDSHYDELACHADNILRMAVDSTMLGSTFDGSFSINNTFANYSILDDKDDYDRSVLEILQSRQERRLDKSKFINIEINADDIKAAVHGM</sequence>
<dbReference type="GeneID" id="73470047"/>
<keyword evidence="3" id="KW-1185">Reference proteome</keyword>
<gene>
    <name evidence="2" type="ORF">J8A68_003246</name>
</gene>
<dbReference type="Proteomes" id="UP000694255">
    <property type="component" value="Unassembled WGS sequence"/>
</dbReference>
<evidence type="ECO:0000313" key="2">
    <source>
        <dbReference type="EMBL" id="KAG7663246.1"/>
    </source>
</evidence>
<accession>A0A8J5QET7</accession>
<organism evidence="2 3">
    <name type="scientific">[Candida] subhashii</name>
    <dbReference type="NCBI Taxonomy" id="561895"/>
    <lineage>
        <taxon>Eukaryota</taxon>
        <taxon>Fungi</taxon>
        <taxon>Dikarya</taxon>
        <taxon>Ascomycota</taxon>
        <taxon>Saccharomycotina</taxon>
        <taxon>Pichiomycetes</taxon>
        <taxon>Debaryomycetaceae</taxon>
        <taxon>Spathaspora</taxon>
    </lineage>
</organism>
<reference evidence="2 3" key="1">
    <citation type="journal article" date="2021" name="DNA Res.">
        <title>Genome analysis of Candida subhashii reveals its hybrid nature and dual mitochondrial genome conformations.</title>
        <authorList>
            <person name="Mixao V."/>
            <person name="Hegedusova E."/>
            <person name="Saus E."/>
            <person name="Pryszcz L.P."/>
            <person name="Cillingova A."/>
            <person name="Nosek J."/>
            <person name="Gabaldon T."/>
        </authorList>
    </citation>
    <scope>NUCLEOTIDE SEQUENCE [LARGE SCALE GENOMIC DNA]</scope>
    <source>
        <strain evidence="2 3">CBS 10753</strain>
    </source>
</reference>
<dbReference type="RefSeq" id="XP_049263478.1">
    <property type="nucleotide sequence ID" value="XM_049407082.1"/>
</dbReference>
<dbReference type="OrthoDB" id="4096130at2759"/>